<dbReference type="PROSITE" id="PS50928">
    <property type="entry name" value="ABC_TM1"/>
    <property type="match status" value="1"/>
</dbReference>
<name>A0ABQ6CKS7_9HYPH</name>
<dbReference type="InterPro" id="IPR000515">
    <property type="entry name" value="MetI-like"/>
</dbReference>
<dbReference type="RefSeq" id="WP_284311700.1">
    <property type="nucleotide sequence ID" value="NZ_BSPC01000015.1"/>
</dbReference>
<evidence type="ECO:0000256" key="6">
    <source>
        <dbReference type="ARBA" id="ARBA00022692"/>
    </source>
</evidence>
<dbReference type="Proteomes" id="UP001156882">
    <property type="component" value="Unassembled WGS sequence"/>
</dbReference>
<comment type="caution">
    <text evidence="12">The sequence shown here is derived from an EMBL/GenBank/DDBJ whole genome shotgun (WGS) entry which is preliminary data.</text>
</comment>
<feature type="transmembrane region" description="Helical" evidence="10">
    <location>
        <begin position="20"/>
        <end position="45"/>
    </location>
</feature>
<comment type="subcellular location">
    <subcellularLocation>
        <location evidence="2">Cell inner membrane</location>
        <topology evidence="2">Multi-pass membrane protein</topology>
    </subcellularLocation>
    <subcellularLocation>
        <location evidence="10">Cell membrane</location>
        <topology evidence="10">Multi-pass membrane protein</topology>
    </subcellularLocation>
</comment>
<comment type="similarity">
    <text evidence="3">Belongs to the binding-protein-dependent transport system permease family. HisMQ subfamily.</text>
</comment>
<keyword evidence="13" id="KW-1185">Reference proteome</keyword>
<sequence length="219" mass="23448">MGYTLNFSVVWASFDKLLWGLALGIGLAIASVALGAVIGLVCGFASVGPSPWARRLVAGYVAIIRNTPILVIVLIIYFALPQVGIRLDKIPSFIAALTVYSGAYLAEVFRAGLISVPKGVVEAARAIGLTRLQSNAYVVAPIMIRNALPALGSTFISLFKDTSIAAAISLPELTYQARKINVESFRIVETWTVASALYIATCLLMAAALRGLERRFPKF</sequence>
<dbReference type="InterPro" id="IPR043429">
    <property type="entry name" value="ArtM/GltK/GlnP/TcyL/YhdX-like"/>
</dbReference>
<dbReference type="EMBL" id="BSPC01000015">
    <property type="protein sequence ID" value="GLS18831.1"/>
    <property type="molecule type" value="Genomic_DNA"/>
</dbReference>
<dbReference type="InterPro" id="IPR035906">
    <property type="entry name" value="MetI-like_sf"/>
</dbReference>
<keyword evidence="7" id="KW-0029">Amino-acid transport</keyword>
<evidence type="ECO:0000259" key="11">
    <source>
        <dbReference type="PROSITE" id="PS50928"/>
    </source>
</evidence>
<gene>
    <name evidence="12" type="ORF">GCM10007874_18480</name>
</gene>
<protein>
    <submittedName>
        <fullName evidence="12">ABC transporter permease</fullName>
    </submittedName>
</protein>
<feature type="transmembrane region" description="Helical" evidence="10">
    <location>
        <begin position="190"/>
        <end position="209"/>
    </location>
</feature>
<keyword evidence="9 10" id="KW-0472">Membrane</keyword>
<reference evidence="13" key="1">
    <citation type="journal article" date="2019" name="Int. J. Syst. Evol. Microbiol.">
        <title>The Global Catalogue of Microorganisms (GCM) 10K type strain sequencing project: providing services to taxonomists for standard genome sequencing and annotation.</title>
        <authorList>
            <consortium name="The Broad Institute Genomics Platform"/>
            <consortium name="The Broad Institute Genome Sequencing Center for Infectious Disease"/>
            <person name="Wu L."/>
            <person name="Ma J."/>
        </authorList>
    </citation>
    <scope>NUCLEOTIDE SEQUENCE [LARGE SCALE GENOMIC DNA]</scope>
    <source>
        <strain evidence="13">NBRC 101365</strain>
    </source>
</reference>
<feature type="transmembrane region" description="Helical" evidence="10">
    <location>
        <begin position="57"/>
        <end position="78"/>
    </location>
</feature>
<evidence type="ECO:0000256" key="3">
    <source>
        <dbReference type="ARBA" id="ARBA00010072"/>
    </source>
</evidence>
<evidence type="ECO:0000256" key="7">
    <source>
        <dbReference type="ARBA" id="ARBA00022970"/>
    </source>
</evidence>
<dbReference type="Pfam" id="PF00528">
    <property type="entry name" value="BPD_transp_1"/>
    <property type="match status" value="1"/>
</dbReference>
<evidence type="ECO:0000256" key="9">
    <source>
        <dbReference type="ARBA" id="ARBA00023136"/>
    </source>
</evidence>
<feature type="transmembrane region" description="Helical" evidence="10">
    <location>
        <begin position="90"/>
        <end position="109"/>
    </location>
</feature>
<evidence type="ECO:0000313" key="12">
    <source>
        <dbReference type="EMBL" id="GLS18831.1"/>
    </source>
</evidence>
<evidence type="ECO:0000256" key="4">
    <source>
        <dbReference type="ARBA" id="ARBA00022448"/>
    </source>
</evidence>
<keyword evidence="8 10" id="KW-1133">Transmembrane helix</keyword>
<comment type="function">
    <text evidence="1">Part of the binding-protein-dependent transport system for glutamine; probably responsible for the translocation of the substrate across the membrane.</text>
</comment>
<dbReference type="InterPro" id="IPR010065">
    <property type="entry name" value="AA_ABC_transptr_permease_3TM"/>
</dbReference>
<dbReference type="NCBIfam" id="TIGR01726">
    <property type="entry name" value="HEQRo_perm_3TM"/>
    <property type="match status" value="1"/>
</dbReference>
<keyword evidence="6 10" id="KW-0812">Transmembrane</keyword>
<dbReference type="CDD" id="cd06261">
    <property type="entry name" value="TM_PBP2"/>
    <property type="match status" value="1"/>
</dbReference>
<keyword evidence="5" id="KW-1003">Cell membrane</keyword>
<organism evidence="12 13">
    <name type="scientific">Labrys miyagiensis</name>
    <dbReference type="NCBI Taxonomy" id="346912"/>
    <lineage>
        <taxon>Bacteria</taxon>
        <taxon>Pseudomonadati</taxon>
        <taxon>Pseudomonadota</taxon>
        <taxon>Alphaproteobacteria</taxon>
        <taxon>Hyphomicrobiales</taxon>
        <taxon>Xanthobacteraceae</taxon>
        <taxon>Labrys</taxon>
    </lineage>
</organism>
<accession>A0ABQ6CKS7</accession>
<evidence type="ECO:0000256" key="2">
    <source>
        <dbReference type="ARBA" id="ARBA00004429"/>
    </source>
</evidence>
<evidence type="ECO:0000256" key="8">
    <source>
        <dbReference type="ARBA" id="ARBA00022989"/>
    </source>
</evidence>
<feature type="domain" description="ABC transmembrane type-1" evidence="11">
    <location>
        <begin position="21"/>
        <end position="209"/>
    </location>
</feature>
<evidence type="ECO:0000313" key="13">
    <source>
        <dbReference type="Proteomes" id="UP001156882"/>
    </source>
</evidence>
<proteinExistence type="inferred from homology"/>
<dbReference type="SUPFAM" id="SSF161098">
    <property type="entry name" value="MetI-like"/>
    <property type="match status" value="1"/>
</dbReference>
<keyword evidence="4 10" id="KW-0813">Transport</keyword>
<dbReference type="Gene3D" id="1.10.3720.10">
    <property type="entry name" value="MetI-like"/>
    <property type="match status" value="1"/>
</dbReference>
<evidence type="ECO:0000256" key="1">
    <source>
        <dbReference type="ARBA" id="ARBA00003159"/>
    </source>
</evidence>
<dbReference type="PANTHER" id="PTHR30614">
    <property type="entry name" value="MEMBRANE COMPONENT OF AMINO ACID ABC TRANSPORTER"/>
    <property type="match status" value="1"/>
</dbReference>
<evidence type="ECO:0000256" key="10">
    <source>
        <dbReference type="RuleBase" id="RU363032"/>
    </source>
</evidence>
<dbReference type="PANTHER" id="PTHR30614:SF20">
    <property type="entry name" value="GLUTAMINE TRANSPORT SYSTEM PERMEASE PROTEIN GLNP"/>
    <property type="match status" value="1"/>
</dbReference>
<evidence type="ECO:0000256" key="5">
    <source>
        <dbReference type="ARBA" id="ARBA00022475"/>
    </source>
</evidence>